<evidence type="ECO:0000256" key="1">
    <source>
        <dbReference type="SAM" id="MobiDB-lite"/>
    </source>
</evidence>
<protein>
    <submittedName>
        <fullName evidence="2">Uncharacterized protein</fullName>
    </submittedName>
</protein>
<sequence>MKHAKVRKSCFLDIVDANFPVCEIRESWKMPLHLVGENIDKARSHYQAETGKLVQLMRGIYVDAGEDIEATVLRHAVRIARYLYPHAYLSAASAVLLGPTRDGRLFLSGRRIQRTRLRSTRPVPHLAKRSLGNSSSGQKKTGQTSGREEAGLIRLPADDRRRLLLRMSQSQARGSRSNVPFTQQPTCETMQMRRVSWPLLSHYVCFLAIKGSSIASDCACSSSRPELMRS</sequence>
<reference evidence="2 3" key="1">
    <citation type="submission" date="2019-03" db="EMBL/GenBank/DDBJ databases">
        <title>Genomic Encyclopedia of Type Strains, Phase IV (KMG-V): Genome sequencing to study the core and pangenomes of soil and plant-associated prokaryotes.</title>
        <authorList>
            <person name="Whitman W."/>
        </authorList>
    </citation>
    <scope>NUCLEOTIDE SEQUENCE [LARGE SCALE GENOMIC DNA]</scope>
    <source>
        <strain evidence="2 3">Gr42</strain>
    </source>
</reference>
<dbReference type="Proteomes" id="UP000295547">
    <property type="component" value="Unassembled WGS sequence"/>
</dbReference>
<feature type="region of interest" description="Disordered" evidence="1">
    <location>
        <begin position="118"/>
        <end position="152"/>
    </location>
</feature>
<accession>A0A4R3R651</accession>
<proteinExistence type="predicted"/>
<dbReference type="EMBL" id="SMBJ01000004">
    <property type="protein sequence ID" value="TCU26576.1"/>
    <property type="molecule type" value="Genomic_DNA"/>
</dbReference>
<keyword evidence="3" id="KW-1185">Reference proteome</keyword>
<dbReference type="AlphaFoldDB" id="A0A4R3R651"/>
<evidence type="ECO:0000313" key="2">
    <source>
        <dbReference type="EMBL" id="TCU26576.1"/>
    </source>
</evidence>
<name>A0A4R3R651_9HYPH</name>
<comment type="caution">
    <text evidence="2">The sequence shown here is derived from an EMBL/GenBank/DDBJ whole genome shotgun (WGS) entry which is preliminary data.</text>
</comment>
<evidence type="ECO:0000313" key="3">
    <source>
        <dbReference type="Proteomes" id="UP000295547"/>
    </source>
</evidence>
<gene>
    <name evidence="2" type="ORF">EV130_104187</name>
</gene>
<organism evidence="2 3">
    <name type="scientific">Rhizobium azibense</name>
    <dbReference type="NCBI Taxonomy" id="1136135"/>
    <lineage>
        <taxon>Bacteria</taxon>
        <taxon>Pseudomonadati</taxon>
        <taxon>Pseudomonadota</taxon>
        <taxon>Alphaproteobacteria</taxon>
        <taxon>Hyphomicrobiales</taxon>
        <taxon>Rhizobiaceae</taxon>
        <taxon>Rhizobium/Agrobacterium group</taxon>
        <taxon>Rhizobium</taxon>
    </lineage>
</organism>
<feature type="compositionally biased region" description="Polar residues" evidence="1">
    <location>
        <begin position="131"/>
        <end position="145"/>
    </location>
</feature>